<feature type="transmembrane region" description="Helical" evidence="1">
    <location>
        <begin position="71"/>
        <end position="88"/>
    </location>
</feature>
<keyword evidence="1" id="KW-0472">Membrane</keyword>
<dbReference type="RefSeq" id="WP_106447880.1">
    <property type="nucleotide sequence ID" value="NZ_CP027669.1"/>
</dbReference>
<evidence type="ECO:0000313" key="3">
    <source>
        <dbReference type="Proteomes" id="UP000239326"/>
    </source>
</evidence>
<dbReference type="AlphaFoldDB" id="A0A2S0N434"/>
<keyword evidence="3" id="KW-1185">Reference proteome</keyword>
<keyword evidence="1" id="KW-1133">Transmembrane helix</keyword>
<proteinExistence type="predicted"/>
<reference evidence="2 3" key="1">
    <citation type="submission" date="2018-03" db="EMBL/GenBank/DDBJ databases">
        <title>Genome sequencing of Simplicispira sp.</title>
        <authorList>
            <person name="Kim S.-J."/>
            <person name="Heo J."/>
            <person name="Kwon S.-W."/>
        </authorList>
    </citation>
    <scope>NUCLEOTIDE SEQUENCE [LARGE SCALE GENOMIC DNA]</scope>
    <source>
        <strain evidence="2 3">SC1-8</strain>
    </source>
</reference>
<keyword evidence="1" id="KW-0812">Transmembrane</keyword>
<accession>A0A2S0N434</accession>
<dbReference type="Proteomes" id="UP000239326">
    <property type="component" value="Chromosome"/>
</dbReference>
<protein>
    <submittedName>
        <fullName evidence="2">Uncharacterized protein</fullName>
    </submittedName>
</protein>
<dbReference type="KEGG" id="simp:C6571_17810"/>
<gene>
    <name evidence="2" type="ORF">C6571_17810</name>
</gene>
<feature type="transmembrane region" description="Helical" evidence="1">
    <location>
        <begin position="6"/>
        <end position="26"/>
    </location>
</feature>
<evidence type="ECO:0000256" key="1">
    <source>
        <dbReference type="SAM" id="Phobius"/>
    </source>
</evidence>
<evidence type="ECO:0000313" key="2">
    <source>
        <dbReference type="EMBL" id="AVO42905.1"/>
    </source>
</evidence>
<name>A0A2S0N434_9BURK</name>
<dbReference type="EMBL" id="CP027669">
    <property type="protein sequence ID" value="AVO42905.1"/>
    <property type="molecule type" value="Genomic_DNA"/>
</dbReference>
<sequence length="115" mass="12951">MRLIWKLLWTAAAGFFLAGAVVFPLVEPYYFARVAFSLGLWAVLYGIDSVLHFGLVTTSGLMSGGANVHNVRIYGFLLWVGLFGYSSWRERRKAQAEFDQWANAEAEALQDRDDV</sequence>
<feature type="transmembrane region" description="Helical" evidence="1">
    <location>
        <begin position="38"/>
        <end position="59"/>
    </location>
</feature>
<organism evidence="2 3">
    <name type="scientific">Simplicispira suum</name>
    <dbReference type="NCBI Taxonomy" id="2109915"/>
    <lineage>
        <taxon>Bacteria</taxon>
        <taxon>Pseudomonadati</taxon>
        <taxon>Pseudomonadota</taxon>
        <taxon>Betaproteobacteria</taxon>
        <taxon>Burkholderiales</taxon>
        <taxon>Comamonadaceae</taxon>
        <taxon>Simplicispira</taxon>
    </lineage>
</organism>